<feature type="region of interest" description="Disordered" evidence="1">
    <location>
        <begin position="1"/>
        <end position="38"/>
    </location>
</feature>
<protein>
    <recommendedName>
        <fullName evidence="2">HNH nuclease domain-containing protein</fullName>
    </recommendedName>
</protein>
<proteinExistence type="predicted"/>
<evidence type="ECO:0000259" key="2">
    <source>
        <dbReference type="Pfam" id="PF13391"/>
    </source>
</evidence>
<keyword evidence="4" id="KW-1185">Reference proteome</keyword>
<sequence>MEFPDGWTDPLAALPEIPRHPSISSEDESPLPSVFPSPQLAEDLEGKASRALRNYTPISPTDDTKDVLAIFLEHLSTQGQMVLMAEIDQFAADPPKLRMLRNFLVDAILKPMKLGGGKSPSIEPTPDLEAAQDIGLSMTTIESFRNEQRKMKDDCAKRDDHRCVVTGCVDREHFRELPSGLRQGLTPGELEYAHIFPFALRKFDERGSLETEKKATIWWALHRYFSFIKDGIHAGTINKRENGMTLYHTIHRDFGGFLLALRPLGQDNRYRCHVFDDLGYMASHIPTTVTLVQHDPSVPMPDPNLLRVHFQIAKILHVSGIGLKIDSVWNEDKSWSAYNPNIAPDGSTDISMRFLGSC</sequence>
<accession>A0AAN6MUM0</accession>
<feature type="domain" description="HNH nuclease" evidence="2">
    <location>
        <begin position="163"/>
        <end position="261"/>
    </location>
</feature>
<reference evidence="4" key="1">
    <citation type="journal article" date="2023" name="Mol. Phylogenet. Evol.">
        <title>Genome-scale phylogeny and comparative genomics of the fungal order Sordariales.</title>
        <authorList>
            <person name="Hensen N."/>
            <person name="Bonometti L."/>
            <person name="Westerberg I."/>
            <person name="Brannstrom I.O."/>
            <person name="Guillou S."/>
            <person name="Cros-Aarteil S."/>
            <person name="Calhoun S."/>
            <person name="Haridas S."/>
            <person name="Kuo A."/>
            <person name="Mondo S."/>
            <person name="Pangilinan J."/>
            <person name="Riley R."/>
            <person name="LaButti K."/>
            <person name="Andreopoulos B."/>
            <person name="Lipzen A."/>
            <person name="Chen C."/>
            <person name="Yan M."/>
            <person name="Daum C."/>
            <person name="Ng V."/>
            <person name="Clum A."/>
            <person name="Steindorff A."/>
            <person name="Ohm R.A."/>
            <person name="Martin F."/>
            <person name="Silar P."/>
            <person name="Natvig D.O."/>
            <person name="Lalanne C."/>
            <person name="Gautier V."/>
            <person name="Ament-Velasquez S.L."/>
            <person name="Kruys A."/>
            <person name="Hutchinson M.I."/>
            <person name="Powell A.J."/>
            <person name="Barry K."/>
            <person name="Miller A.N."/>
            <person name="Grigoriev I.V."/>
            <person name="Debuchy R."/>
            <person name="Gladieux P."/>
            <person name="Hiltunen Thoren M."/>
            <person name="Johannesson H."/>
        </authorList>
    </citation>
    <scope>NUCLEOTIDE SEQUENCE [LARGE SCALE GENOMIC DNA]</scope>
    <source>
        <strain evidence="4">CBS 340.73</strain>
    </source>
</reference>
<evidence type="ECO:0000256" key="1">
    <source>
        <dbReference type="SAM" id="MobiDB-lite"/>
    </source>
</evidence>
<dbReference type="Pfam" id="PF13391">
    <property type="entry name" value="HNH_2"/>
    <property type="match status" value="1"/>
</dbReference>
<name>A0AAN6MUM0_9PEZI</name>
<evidence type="ECO:0000313" key="4">
    <source>
        <dbReference type="Proteomes" id="UP001303473"/>
    </source>
</evidence>
<dbReference type="Proteomes" id="UP001303473">
    <property type="component" value="Unassembled WGS sequence"/>
</dbReference>
<evidence type="ECO:0000313" key="3">
    <source>
        <dbReference type="EMBL" id="KAK3933796.1"/>
    </source>
</evidence>
<organism evidence="3 4">
    <name type="scientific">Diplogelasinospora grovesii</name>
    <dbReference type="NCBI Taxonomy" id="303347"/>
    <lineage>
        <taxon>Eukaryota</taxon>
        <taxon>Fungi</taxon>
        <taxon>Dikarya</taxon>
        <taxon>Ascomycota</taxon>
        <taxon>Pezizomycotina</taxon>
        <taxon>Sordariomycetes</taxon>
        <taxon>Sordariomycetidae</taxon>
        <taxon>Sordariales</taxon>
        <taxon>Diplogelasinosporaceae</taxon>
        <taxon>Diplogelasinospora</taxon>
    </lineage>
</organism>
<dbReference type="InterPro" id="IPR003615">
    <property type="entry name" value="HNH_nuc"/>
</dbReference>
<dbReference type="AlphaFoldDB" id="A0AAN6MUM0"/>
<dbReference type="EMBL" id="MU854071">
    <property type="protein sequence ID" value="KAK3933796.1"/>
    <property type="molecule type" value="Genomic_DNA"/>
</dbReference>
<gene>
    <name evidence="3" type="ORF">QBC46DRAFT_401240</name>
</gene>
<comment type="caution">
    <text evidence="3">The sequence shown here is derived from an EMBL/GenBank/DDBJ whole genome shotgun (WGS) entry which is preliminary data.</text>
</comment>